<feature type="binding site" evidence="3">
    <location>
        <position position="55"/>
    </location>
    <ligand>
        <name>ATP</name>
        <dbReference type="ChEBI" id="CHEBI:30616"/>
    </ligand>
</feature>
<dbReference type="InterPro" id="IPR000719">
    <property type="entry name" value="Prot_kinase_dom"/>
</dbReference>
<dbReference type="OrthoDB" id="2323240at2759"/>
<dbReference type="PROSITE" id="PS50011">
    <property type="entry name" value="PROTEIN_KINASE_DOM"/>
    <property type="match status" value="1"/>
</dbReference>
<evidence type="ECO:0000313" key="6">
    <source>
        <dbReference type="Proteomes" id="UP000439903"/>
    </source>
</evidence>
<sequence length="235" mass="27396">MANESKEWLDKVITKKLLNWFDFKEFSDFKEIGKGAFGKVYNFEWRCRAMTVALKTLKNWDEKNVHKFVKSSHPNIIQFYGVTKDPYNIVLQLADGGTLCEYLRKNLNLQWADKLRLAKEIAQGLIYLHANDIIHLDLNDVNRLWLSKHVNEESITLSSLAYIDPQYLKDTAYNRDKKSNVYSFGIILWEISSGHVPFNVQPTTSLSILSRILKNDREKPIAGTPTRYIELYTRC</sequence>
<dbReference type="PANTHER" id="PTHR44329">
    <property type="entry name" value="SERINE/THREONINE-PROTEIN KINASE TNNI3K-RELATED"/>
    <property type="match status" value="1"/>
</dbReference>
<accession>A0A8H4AAZ0</accession>
<dbReference type="InterPro" id="IPR051681">
    <property type="entry name" value="Ser/Thr_Kinases-Pseudokinases"/>
</dbReference>
<organism evidence="5 6">
    <name type="scientific">Gigaspora margarita</name>
    <dbReference type="NCBI Taxonomy" id="4874"/>
    <lineage>
        <taxon>Eukaryota</taxon>
        <taxon>Fungi</taxon>
        <taxon>Fungi incertae sedis</taxon>
        <taxon>Mucoromycota</taxon>
        <taxon>Glomeromycotina</taxon>
        <taxon>Glomeromycetes</taxon>
        <taxon>Diversisporales</taxon>
        <taxon>Gigasporaceae</taxon>
        <taxon>Gigaspora</taxon>
    </lineage>
</organism>
<feature type="domain" description="Protein kinase" evidence="4">
    <location>
        <begin position="26"/>
        <end position="235"/>
    </location>
</feature>
<dbReference type="GO" id="GO:0097527">
    <property type="term" value="P:necroptotic signaling pathway"/>
    <property type="evidence" value="ECO:0007669"/>
    <property type="project" value="TreeGrafter"/>
</dbReference>
<evidence type="ECO:0000259" key="4">
    <source>
        <dbReference type="PROSITE" id="PS50011"/>
    </source>
</evidence>
<evidence type="ECO:0000256" key="3">
    <source>
        <dbReference type="PROSITE-ProRule" id="PRU10141"/>
    </source>
</evidence>
<dbReference type="GO" id="GO:0005524">
    <property type="term" value="F:ATP binding"/>
    <property type="evidence" value="ECO:0007669"/>
    <property type="project" value="UniProtKB-UniRule"/>
</dbReference>
<dbReference type="Proteomes" id="UP000439903">
    <property type="component" value="Unassembled WGS sequence"/>
</dbReference>
<name>A0A8H4AAZ0_GIGMA</name>
<comment type="caution">
    <text evidence="5">The sequence shown here is derived from an EMBL/GenBank/DDBJ whole genome shotgun (WGS) entry which is preliminary data.</text>
</comment>
<dbReference type="PROSITE" id="PS00107">
    <property type="entry name" value="PROTEIN_KINASE_ATP"/>
    <property type="match status" value="1"/>
</dbReference>
<keyword evidence="6" id="KW-1185">Reference proteome</keyword>
<keyword evidence="5" id="KW-0808">Transferase</keyword>
<reference evidence="5 6" key="1">
    <citation type="journal article" date="2019" name="Environ. Microbiol.">
        <title>At the nexus of three kingdoms: the genome of the mycorrhizal fungus Gigaspora margarita provides insights into plant, endobacterial and fungal interactions.</title>
        <authorList>
            <person name="Venice F."/>
            <person name="Ghignone S."/>
            <person name="Salvioli di Fossalunga A."/>
            <person name="Amselem J."/>
            <person name="Novero M."/>
            <person name="Xianan X."/>
            <person name="Sedzielewska Toro K."/>
            <person name="Morin E."/>
            <person name="Lipzen A."/>
            <person name="Grigoriev I.V."/>
            <person name="Henrissat B."/>
            <person name="Martin F.M."/>
            <person name="Bonfante P."/>
        </authorList>
    </citation>
    <scope>NUCLEOTIDE SEQUENCE [LARGE SCALE GENOMIC DNA]</scope>
    <source>
        <strain evidence="5 6">BEG34</strain>
    </source>
</reference>
<dbReference type="EMBL" id="WTPW01000921">
    <property type="protein sequence ID" value="KAF0469313.1"/>
    <property type="molecule type" value="Genomic_DNA"/>
</dbReference>
<keyword evidence="1 3" id="KW-0547">Nucleotide-binding</keyword>
<dbReference type="Gene3D" id="1.10.510.10">
    <property type="entry name" value="Transferase(Phosphotransferase) domain 1"/>
    <property type="match status" value="2"/>
</dbReference>
<dbReference type="InterPro" id="IPR017441">
    <property type="entry name" value="Protein_kinase_ATP_BS"/>
</dbReference>
<protein>
    <submittedName>
        <fullName evidence="5">Kinase-like protein</fullName>
    </submittedName>
</protein>
<evidence type="ECO:0000256" key="1">
    <source>
        <dbReference type="ARBA" id="ARBA00022741"/>
    </source>
</evidence>
<keyword evidence="5" id="KW-0418">Kinase</keyword>
<dbReference type="AlphaFoldDB" id="A0A8H4AAZ0"/>
<dbReference type="GO" id="GO:0004672">
    <property type="term" value="F:protein kinase activity"/>
    <property type="evidence" value="ECO:0007669"/>
    <property type="project" value="InterPro"/>
</dbReference>
<dbReference type="SUPFAM" id="SSF56112">
    <property type="entry name" value="Protein kinase-like (PK-like)"/>
    <property type="match status" value="1"/>
</dbReference>
<evidence type="ECO:0000256" key="2">
    <source>
        <dbReference type="ARBA" id="ARBA00022840"/>
    </source>
</evidence>
<proteinExistence type="predicted"/>
<evidence type="ECO:0000313" key="5">
    <source>
        <dbReference type="EMBL" id="KAF0469313.1"/>
    </source>
</evidence>
<keyword evidence="2 3" id="KW-0067">ATP-binding</keyword>
<dbReference type="InterPro" id="IPR011009">
    <property type="entry name" value="Kinase-like_dom_sf"/>
</dbReference>
<dbReference type="PANTHER" id="PTHR44329:SF298">
    <property type="entry name" value="MIXED LINEAGE KINASE DOMAIN-LIKE PROTEIN"/>
    <property type="match status" value="1"/>
</dbReference>
<dbReference type="Pfam" id="PF00069">
    <property type="entry name" value="Pkinase"/>
    <property type="match status" value="1"/>
</dbReference>
<gene>
    <name evidence="5" type="ORF">F8M41_025592</name>
</gene>